<feature type="transmembrane region" description="Helical" evidence="1">
    <location>
        <begin position="147"/>
        <end position="171"/>
    </location>
</feature>
<dbReference type="EMBL" id="CP095855">
    <property type="protein sequence ID" value="UPK72442.1"/>
    <property type="molecule type" value="Genomic_DNA"/>
</dbReference>
<keyword evidence="1" id="KW-0472">Membrane</keyword>
<feature type="transmembrane region" description="Helical" evidence="1">
    <location>
        <begin position="76"/>
        <end position="96"/>
    </location>
</feature>
<dbReference type="Pfam" id="PF12412">
    <property type="entry name" value="DUF3667"/>
    <property type="match status" value="1"/>
</dbReference>
<dbReference type="Proteomes" id="UP000830198">
    <property type="component" value="Chromosome"/>
</dbReference>
<feature type="transmembrane region" description="Helical" evidence="1">
    <location>
        <begin position="121"/>
        <end position="140"/>
    </location>
</feature>
<keyword evidence="1" id="KW-0812">Transmembrane</keyword>
<feature type="transmembrane region" description="Helical" evidence="1">
    <location>
        <begin position="177"/>
        <end position="195"/>
    </location>
</feature>
<dbReference type="InterPro" id="IPR022134">
    <property type="entry name" value="DUF3667"/>
</dbReference>
<accession>A0ABY4I8M7</accession>
<reference evidence="2 3" key="1">
    <citation type="submission" date="2022-04" db="EMBL/GenBank/DDBJ databases">
        <title>The arsenic-methylating capacity of Chitinophaga filiformis YT5 during chitin decomposition.</title>
        <authorList>
            <person name="Chen G."/>
            <person name="Liang Y."/>
        </authorList>
    </citation>
    <scope>NUCLEOTIDE SEQUENCE [LARGE SCALE GENOMIC DNA]</scope>
    <source>
        <strain evidence="2 3">YT5</strain>
    </source>
</reference>
<protein>
    <submittedName>
        <fullName evidence="2">DUF3667 domain-containing protein</fullName>
    </submittedName>
</protein>
<proteinExistence type="predicted"/>
<evidence type="ECO:0000256" key="1">
    <source>
        <dbReference type="SAM" id="Phobius"/>
    </source>
</evidence>
<dbReference type="RefSeq" id="WP_247814632.1">
    <property type="nucleotide sequence ID" value="NZ_CP095855.1"/>
</dbReference>
<feature type="transmembrane region" description="Helical" evidence="1">
    <location>
        <begin position="207"/>
        <end position="232"/>
    </location>
</feature>
<keyword evidence="3" id="KW-1185">Reference proteome</keyword>
<sequence>MNCRNCNQSISANYCGHCGTPVILKRVDAHYIVHEIQHVLHFEKGILYTIQSMLLRPGKNIRTFIIDDRSRLIKPVIYIIITSLIYSVISHFFHLYRYQEGVHSQPHSATSNIMSWIENHYGYANIIMGGFIGLWLKLIYRKSSYNFFEILIMLCFVMGTGMLLLGIFALVEGTTGLHLANIAGAVTLIYCSWAIGQFFSSGKIASYLFAAIAYLLGMISFFMTAFLLGFLIDSLTKLK</sequence>
<gene>
    <name evidence="2" type="ORF">MYF79_14210</name>
</gene>
<name>A0ABY4I8M7_CHIFI</name>
<evidence type="ECO:0000313" key="2">
    <source>
        <dbReference type="EMBL" id="UPK72442.1"/>
    </source>
</evidence>
<organism evidence="2 3">
    <name type="scientific">Chitinophaga filiformis</name>
    <name type="common">Myxococcus filiformis</name>
    <name type="synonym">Flexibacter filiformis</name>
    <dbReference type="NCBI Taxonomy" id="104663"/>
    <lineage>
        <taxon>Bacteria</taxon>
        <taxon>Pseudomonadati</taxon>
        <taxon>Bacteroidota</taxon>
        <taxon>Chitinophagia</taxon>
        <taxon>Chitinophagales</taxon>
        <taxon>Chitinophagaceae</taxon>
        <taxon>Chitinophaga</taxon>
    </lineage>
</organism>
<evidence type="ECO:0000313" key="3">
    <source>
        <dbReference type="Proteomes" id="UP000830198"/>
    </source>
</evidence>
<keyword evidence="1" id="KW-1133">Transmembrane helix</keyword>